<feature type="compositionally biased region" description="Polar residues" evidence="1">
    <location>
        <begin position="67"/>
        <end position="86"/>
    </location>
</feature>
<reference evidence="2" key="3">
    <citation type="submission" date="2021-05" db="UniProtKB">
        <authorList>
            <consortium name="EnsemblPlants"/>
        </authorList>
    </citation>
    <scope>IDENTIFICATION</scope>
    <source>
        <strain evidence="2">cv. B73</strain>
    </source>
</reference>
<dbReference type="Gramene" id="Zm00001eb114180_T001">
    <property type="protein sequence ID" value="Zm00001eb114180_P001"/>
    <property type="gene ID" value="Zm00001eb114180"/>
</dbReference>
<protein>
    <submittedName>
        <fullName evidence="2">Uncharacterized protein</fullName>
    </submittedName>
</protein>
<reference evidence="2" key="2">
    <citation type="submission" date="2019-07" db="EMBL/GenBank/DDBJ databases">
        <authorList>
            <person name="Seetharam A."/>
            <person name="Woodhouse M."/>
            <person name="Cannon E."/>
        </authorList>
    </citation>
    <scope>NUCLEOTIDE SEQUENCE [LARGE SCALE GENOMIC DNA]</scope>
    <source>
        <strain evidence="2">cv. B73</strain>
    </source>
</reference>
<keyword evidence="3" id="KW-1185">Reference proteome</keyword>
<proteinExistence type="predicted"/>
<reference evidence="3" key="1">
    <citation type="submission" date="2015-12" db="EMBL/GenBank/DDBJ databases">
        <title>Update maize B73 reference genome by single molecule sequencing technologies.</title>
        <authorList>
            <consortium name="Maize Genome Sequencing Project"/>
            <person name="Ware D."/>
        </authorList>
    </citation>
    <scope>NUCLEOTIDE SEQUENCE [LARGE SCALE GENOMIC DNA]</scope>
    <source>
        <strain evidence="3">cv. B73</strain>
    </source>
</reference>
<dbReference type="AlphaFoldDB" id="A0A804MVA7"/>
<sequence length="86" mass="9397">MQASDRFNINSQLENLQAKNVGTGRADLSMFEWATVMQIFNGVFVKVNKATINMLRRVERPYVACGSSPSSQPSELANSLSSSPTA</sequence>
<dbReference type="EnsemblPlants" id="Zm00001eb114180_T001">
    <property type="protein sequence ID" value="Zm00001eb114180_P001"/>
    <property type="gene ID" value="Zm00001eb114180"/>
</dbReference>
<dbReference type="PANTHER" id="PTHR20978">
    <property type="entry name" value="SPLICING FACTOR 3B SUBUNIT 5"/>
    <property type="match status" value="1"/>
</dbReference>
<name>A0A804MVA7_MAIZE</name>
<dbReference type="InterPro" id="IPR009846">
    <property type="entry name" value="SF3b5/RDS3-10"/>
</dbReference>
<dbReference type="PANTHER" id="PTHR20978:SF0">
    <property type="entry name" value="SPLICING FACTOR 3B SUBUNIT 5"/>
    <property type="match status" value="1"/>
</dbReference>
<organism evidence="2 3">
    <name type="scientific">Zea mays</name>
    <name type="common">Maize</name>
    <dbReference type="NCBI Taxonomy" id="4577"/>
    <lineage>
        <taxon>Eukaryota</taxon>
        <taxon>Viridiplantae</taxon>
        <taxon>Streptophyta</taxon>
        <taxon>Embryophyta</taxon>
        <taxon>Tracheophyta</taxon>
        <taxon>Spermatophyta</taxon>
        <taxon>Magnoliopsida</taxon>
        <taxon>Liliopsida</taxon>
        <taxon>Poales</taxon>
        <taxon>Poaceae</taxon>
        <taxon>PACMAD clade</taxon>
        <taxon>Panicoideae</taxon>
        <taxon>Andropogonodae</taxon>
        <taxon>Andropogoneae</taxon>
        <taxon>Tripsacinae</taxon>
        <taxon>Zea</taxon>
    </lineage>
</organism>
<dbReference type="Proteomes" id="UP000007305">
    <property type="component" value="Chromosome 2"/>
</dbReference>
<evidence type="ECO:0000313" key="2">
    <source>
        <dbReference type="EnsemblPlants" id="Zm00001eb114180_P001"/>
    </source>
</evidence>
<evidence type="ECO:0000313" key="3">
    <source>
        <dbReference type="Proteomes" id="UP000007305"/>
    </source>
</evidence>
<accession>A0A804MVA7</accession>
<evidence type="ECO:0000256" key="1">
    <source>
        <dbReference type="SAM" id="MobiDB-lite"/>
    </source>
</evidence>
<feature type="region of interest" description="Disordered" evidence="1">
    <location>
        <begin position="64"/>
        <end position="86"/>
    </location>
</feature>
<dbReference type="Pfam" id="PF07189">
    <property type="entry name" value="SF3b10"/>
    <property type="match status" value="1"/>
</dbReference>
<dbReference type="InParanoid" id="A0A804MVA7"/>